<gene>
    <name evidence="1" type="ORF">FGK64_13005</name>
</gene>
<dbReference type="Proteomes" id="UP001191082">
    <property type="component" value="Unassembled WGS sequence"/>
</dbReference>
<reference evidence="1 2" key="1">
    <citation type="submission" date="2019-05" db="EMBL/GenBank/DDBJ databases">
        <title>Marivita sp. nov. isolated from sea sediment.</title>
        <authorList>
            <person name="Kim W."/>
        </authorList>
    </citation>
    <scope>NUCLEOTIDE SEQUENCE [LARGE SCALE GENOMIC DNA]</scope>
    <source>
        <strain evidence="1 2">CAU 1492</strain>
    </source>
</reference>
<evidence type="ECO:0000313" key="2">
    <source>
        <dbReference type="Proteomes" id="UP001191082"/>
    </source>
</evidence>
<evidence type="ECO:0008006" key="3">
    <source>
        <dbReference type="Google" id="ProtNLM"/>
    </source>
</evidence>
<accession>A0ABY2XD45</accession>
<proteinExistence type="predicted"/>
<comment type="caution">
    <text evidence="1">The sequence shown here is derived from an EMBL/GenBank/DDBJ whole genome shotgun (WGS) entry which is preliminary data.</text>
</comment>
<evidence type="ECO:0000313" key="1">
    <source>
        <dbReference type="EMBL" id="TMV13642.1"/>
    </source>
</evidence>
<name>A0ABY2XD45_9RHOB</name>
<protein>
    <recommendedName>
        <fullName evidence="3">Secreted protein</fullName>
    </recommendedName>
</protein>
<organism evidence="1 2">
    <name type="scientific">Arenibacterium halophilum</name>
    <dbReference type="NCBI Taxonomy" id="2583821"/>
    <lineage>
        <taxon>Bacteria</taxon>
        <taxon>Pseudomonadati</taxon>
        <taxon>Pseudomonadota</taxon>
        <taxon>Alphaproteobacteria</taxon>
        <taxon>Rhodobacterales</taxon>
        <taxon>Paracoccaceae</taxon>
        <taxon>Arenibacterium</taxon>
    </lineage>
</organism>
<sequence>MTRGGLGVNSIVTGDGRAMIRVMKPWFVIAALAAFPASCGPYQTYYKQGVEVSRLNRDQTQCEVNALRDAPVATQIRQNPPVFVPPRQGCDSNGTCYTRPGYWASGGVYTVDVNEQLRARVLDMCMVNRGYQPVSIPRCSGGVAAAAPDRKMTTLPRLTSSSCAIPRPDGTWQIVNAG</sequence>
<dbReference type="EMBL" id="VCPC01000002">
    <property type="protein sequence ID" value="TMV13642.1"/>
    <property type="molecule type" value="Genomic_DNA"/>
</dbReference>
<keyword evidence="2" id="KW-1185">Reference proteome</keyword>